<protein>
    <submittedName>
        <fullName evidence="2">Uncharacterized protein</fullName>
    </submittedName>
</protein>
<sequence>MEGISATAFLLSYTASEFSAGGLGRSRLYRFWCTMTGLQAMVVTVSCLRLAMLAYITTGESLGIVYSSCISHGRLGVAFMNSTVLWLTFMAGFMVNKLP</sequence>
<proteinExistence type="predicted"/>
<evidence type="ECO:0000313" key="2">
    <source>
        <dbReference type="EMBL" id="KAF9330090.1"/>
    </source>
</evidence>
<organism evidence="2 3">
    <name type="scientific">Podila minutissima</name>
    <dbReference type="NCBI Taxonomy" id="64525"/>
    <lineage>
        <taxon>Eukaryota</taxon>
        <taxon>Fungi</taxon>
        <taxon>Fungi incertae sedis</taxon>
        <taxon>Mucoromycota</taxon>
        <taxon>Mortierellomycotina</taxon>
        <taxon>Mortierellomycetes</taxon>
        <taxon>Mortierellales</taxon>
        <taxon>Mortierellaceae</taxon>
        <taxon>Podila</taxon>
    </lineage>
</organism>
<keyword evidence="1" id="KW-1133">Transmembrane helix</keyword>
<evidence type="ECO:0000313" key="3">
    <source>
        <dbReference type="Proteomes" id="UP000696485"/>
    </source>
</evidence>
<comment type="caution">
    <text evidence="2">The sequence shown here is derived from an EMBL/GenBank/DDBJ whole genome shotgun (WGS) entry which is preliminary data.</text>
</comment>
<name>A0A9P5VL95_9FUNG</name>
<keyword evidence="1" id="KW-0472">Membrane</keyword>
<dbReference type="Proteomes" id="UP000696485">
    <property type="component" value="Unassembled WGS sequence"/>
</dbReference>
<keyword evidence="3" id="KW-1185">Reference proteome</keyword>
<feature type="transmembrane region" description="Helical" evidence="1">
    <location>
        <begin position="36"/>
        <end position="56"/>
    </location>
</feature>
<accession>A0A9P5VL95</accession>
<keyword evidence="1" id="KW-0812">Transmembrane</keyword>
<feature type="transmembrane region" description="Helical" evidence="1">
    <location>
        <begin position="77"/>
        <end position="95"/>
    </location>
</feature>
<dbReference type="EMBL" id="JAAAUY010000423">
    <property type="protein sequence ID" value="KAF9330090.1"/>
    <property type="molecule type" value="Genomic_DNA"/>
</dbReference>
<evidence type="ECO:0000256" key="1">
    <source>
        <dbReference type="SAM" id="Phobius"/>
    </source>
</evidence>
<dbReference type="AlphaFoldDB" id="A0A9P5VL95"/>
<reference evidence="2" key="1">
    <citation type="journal article" date="2020" name="Fungal Divers.">
        <title>Resolving the Mortierellaceae phylogeny through synthesis of multi-gene phylogenetics and phylogenomics.</title>
        <authorList>
            <person name="Vandepol N."/>
            <person name="Liber J."/>
            <person name="Desiro A."/>
            <person name="Na H."/>
            <person name="Kennedy M."/>
            <person name="Barry K."/>
            <person name="Grigoriev I.V."/>
            <person name="Miller A.N."/>
            <person name="O'Donnell K."/>
            <person name="Stajich J.E."/>
            <person name="Bonito G."/>
        </authorList>
    </citation>
    <scope>NUCLEOTIDE SEQUENCE</scope>
    <source>
        <strain evidence="2">NVP1</strain>
    </source>
</reference>
<gene>
    <name evidence="2" type="ORF">BG006_006936</name>
</gene>